<evidence type="ECO:0000313" key="3">
    <source>
        <dbReference type="Proteomes" id="UP001161139"/>
    </source>
</evidence>
<evidence type="ECO:0000256" key="1">
    <source>
        <dbReference type="SAM" id="MobiDB-lite"/>
    </source>
</evidence>
<protein>
    <submittedName>
        <fullName evidence="2">Uncharacterized protein</fullName>
    </submittedName>
</protein>
<dbReference type="AlphaFoldDB" id="A0ABD4Y3B1"/>
<accession>A0ABD4Y3B1</accession>
<proteinExistence type="predicted"/>
<evidence type="ECO:0000313" key="2">
    <source>
        <dbReference type="EMBL" id="MDH0689534.1"/>
    </source>
</evidence>
<gene>
    <name evidence="2" type="ORF">N5D09_15680</name>
</gene>
<feature type="compositionally biased region" description="Polar residues" evidence="1">
    <location>
        <begin position="23"/>
        <end position="33"/>
    </location>
</feature>
<organism evidence="2 3">
    <name type="scientific">Stutzerimonas stutzeri</name>
    <name type="common">Pseudomonas stutzeri</name>
    <dbReference type="NCBI Taxonomy" id="316"/>
    <lineage>
        <taxon>Bacteria</taxon>
        <taxon>Pseudomonadati</taxon>
        <taxon>Pseudomonadota</taxon>
        <taxon>Gammaproteobacteria</taxon>
        <taxon>Pseudomonadales</taxon>
        <taxon>Pseudomonadaceae</taxon>
        <taxon>Stutzerimonas</taxon>
    </lineage>
</organism>
<dbReference type="EMBL" id="JAOCDG010000029">
    <property type="protein sequence ID" value="MDH0689534.1"/>
    <property type="molecule type" value="Genomic_DNA"/>
</dbReference>
<name>A0ABD4Y3B1_STUST</name>
<dbReference type="RefSeq" id="WP_013982377.1">
    <property type="nucleotide sequence ID" value="NZ_BCAJ01000024.1"/>
</dbReference>
<reference evidence="2" key="1">
    <citation type="submission" date="2022-09" db="EMBL/GenBank/DDBJ databases">
        <title>Intensive care unit water sources are persistently colonized with multi-drug resistant bacteria and are the site of extensive horizontal gene transfer of antibiotic resistance genes.</title>
        <authorList>
            <person name="Diorio-Toth L."/>
        </authorList>
    </citation>
    <scope>NUCLEOTIDE SEQUENCE</scope>
    <source>
        <strain evidence="2">GD03864</strain>
    </source>
</reference>
<sequence>MKEFQLQKSRKERAAATRWRRSYSVSRPASEQLDTVGPPP</sequence>
<feature type="region of interest" description="Disordered" evidence="1">
    <location>
        <begin position="1"/>
        <end position="40"/>
    </location>
</feature>
<dbReference type="KEGG" id="psz:PSTAB_1503"/>
<dbReference type="Proteomes" id="UP001161139">
    <property type="component" value="Unassembled WGS sequence"/>
</dbReference>
<comment type="caution">
    <text evidence="2">The sequence shown here is derived from an EMBL/GenBank/DDBJ whole genome shotgun (WGS) entry which is preliminary data.</text>
</comment>